<dbReference type="PANTHER" id="PTHR33184:SF64">
    <property type="entry name" value="BETA-1,3-N-ACETYLGLUCOSAMINYLTRANSFERASE FAMILY PROTEIN"/>
    <property type="match status" value="1"/>
</dbReference>
<evidence type="ECO:0000313" key="5">
    <source>
        <dbReference type="Proteomes" id="UP000008827"/>
    </source>
</evidence>
<dbReference type="InterPro" id="IPR040361">
    <property type="entry name" value="TPD1"/>
</dbReference>
<dbReference type="AlphaFoldDB" id="A0A0R4J3Z8"/>
<dbReference type="FunCoup" id="A0A0R4J3Z8">
    <property type="interactions" value="127"/>
</dbReference>
<dbReference type="OMA" id="YGYKIKF"/>
<reference evidence="4" key="2">
    <citation type="submission" date="2018-02" db="UniProtKB">
        <authorList>
            <consortium name="EnsemblPlants"/>
        </authorList>
    </citation>
    <scope>IDENTIFICATION</scope>
    <source>
        <strain evidence="4">Williams 82</strain>
    </source>
</reference>
<accession>A0A0R4J3Z8</accession>
<keyword evidence="1 2" id="KW-0732">Signal</keyword>
<feature type="chain" id="PRO_5014522747" evidence="2">
    <location>
        <begin position="24"/>
        <end position="124"/>
    </location>
</feature>
<protein>
    <submittedName>
        <fullName evidence="3 4">Uncharacterized protein</fullName>
    </submittedName>
</protein>
<dbReference type="GO" id="GO:0001709">
    <property type="term" value="P:cell fate determination"/>
    <property type="evidence" value="ECO:0000318"/>
    <property type="project" value="GO_Central"/>
</dbReference>
<proteinExistence type="predicted"/>
<name>A0A0R4J3Z8_SOYBN</name>
<dbReference type="Pfam" id="PF24068">
    <property type="entry name" value="TPD1_C"/>
    <property type="match status" value="1"/>
</dbReference>
<keyword evidence="5" id="KW-1185">Reference proteome</keyword>
<organism evidence="4">
    <name type="scientific">Glycine max</name>
    <name type="common">Soybean</name>
    <name type="synonym">Glycine hispida</name>
    <dbReference type="NCBI Taxonomy" id="3847"/>
    <lineage>
        <taxon>Eukaryota</taxon>
        <taxon>Viridiplantae</taxon>
        <taxon>Streptophyta</taxon>
        <taxon>Embryophyta</taxon>
        <taxon>Tracheophyta</taxon>
        <taxon>Spermatophyta</taxon>
        <taxon>Magnoliopsida</taxon>
        <taxon>eudicotyledons</taxon>
        <taxon>Gunneridae</taxon>
        <taxon>Pentapetalae</taxon>
        <taxon>rosids</taxon>
        <taxon>fabids</taxon>
        <taxon>Fabales</taxon>
        <taxon>Fabaceae</taxon>
        <taxon>Papilionoideae</taxon>
        <taxon>50 kb inversion clade</taxon>
        <taxon>NPAAA clade</taxon>
        <taxon>indigoferoid/millettioid clade</taxon>
        <taxon>Phaseoleae</taxon>
        <taxon>Glycine</taxon>
        <taxon>Glycine subgen. Soja</taxon>
    </lineage>
</organism>
<dbReference type="Gramene" id="KRH46178">
    <property type="protein sequence ID" value="KRH46178"/>
    <property type="gene ID" value="GLYMA_08G316300"/>
</dbReference>
<gene>
    <name evidence="3" type="ORF">GLYMA_08G316300</name>
</gene>
<dbReference type="Proteomes" id="UP000008827">
    <property type="component" value="Chromosome 8"/>
</dbReference>
<dbReference type="OrthoDB" id="603213at2759"/>
<dbReference type="EnsemblPlants" id="KRH46178">
    <property type="protein sequence ID" value="KRH46178"/>
    <property type="gene ID" value="GLYMA_08G316300"/>
</dbReference>
<reference evidence="3 4" key="1">
    <citation type="journal article" date="2010" name="Nature">
        <title>Genome sequence of the palaeopolyploid soybean.</title>
        <authorList>
            <person name="Schmutz J."/>
            <person name="Cannon S.B."/>
            <person name="Schlueter J."/>
            <person name="Ma J."/>
            <person name="Mitros T."/>
            <person name="Nelson W."/>
            <person name="Hyten D.L."/>
            <person name="Song Q."/>
            <person name="Thelen J.J."/>
            <person name="Cheng J."/>
            <person name="Xu D."/>
            <person name="Hellsten U."/>
            <person name="May G.D."/>
            <person name="Yu Y."/>
            <person name="Sakurai T."/>
            <person name="Umezawa T."/>
            <person name="Bhattacharyya M.K."/>
            <person name="Sandhu D."/>
            <person name="Valliyodan B."/>
            <person name="Lindquist E."/>
            <person name="Peto M."/>
            <person name="Grant D."/>
            <person name="Shu S."/>
            <person name="Goodstein D."/>
            <person name="Barry K."/>
            <person name="Futrell-Griggs M."/>
            <person name="Abernathy B."/>
            <person name="Du J."/>
            <person name="Tian Z."/>
            <person name="Zhu L."/>
            <person name="Gill N."/>
            <person name="Joshi T."/>
            <person name="Libault M."/>
            <person name="Sethuraman A."/>
            <person name="Zhang X.-C."/>
            <person name="Shinozaki K."/>
            <person name="Nguyen H.T."/>
            <person name="Wing R.A."/>
            <person name="Cregan P."/>
            <person name="Specht J."/>
            <person name="Grimwood J."/>
            <person name="Rokhsar D."/>
            <person name="Stacey G."/>
            <person name="Shoemaker R.C."/>
            <person name="Jackson S.A."/>
        </authorList>
    </citation>
    <scope>NUCLEOTIDE SEQUENCE [LARGE SCALE GENOMIC DNA]</scope>
    <source>
        <strain evidence="4">cv. Williams 82</strain>
        <tissue evidence="3">Callus</tissue>
    </source>
</reference>
<feature type="signal peptide" evidence="2">
    <location>
        <begin position="1"/>
        <end position="23"/>
    </location>
</feature>
<evidence type="ECO:0000313" key="4">
    <source>
        <dbReference type="EnsemblPlants" id="KRH46178"/>
    </source>
</evidence>
<dbReference type="PANTHER" id="PTHR33184">
    <property type="entry name" value="PROTEIN TAPETUM DETERMINANT 1-LIKE-RELATED"/>
    <property type="match status" value="1"/>
</dbReference>
<sequence length="124" mass="13781">MANSTIITFNIILFFVLISQGCSQCSLKDLHVGQFLSGNIVNGMPEWNVLVSNWCRCVQTNVMLNCTGFESIEPIDPRLLKFQPLQGVCLVNSGKPIGKDVFEFQYAWDVPFPFSPISSVISCS</sequence>
<dbReference type="PaxDb" id="3847-GLYMA08G42830.2"/>
<dbReference type="EMBL" id="CM000841">
    <property type="protein sequence ID" value="KRH46178.1"/>
    <property type="molecule type" value="Genomic_DNA"/>
</dbReference>
<evidence type="ECO:0000313" key="3">
    <source>
        <dbReference type="EMBL" id="KRH46178.1"/>
    </source>
</evidence>
<evidence type="ECO:0000256" key="1">
    <source>
        <dbReference type="ARBA" id="ARBA00022729"/>
    </source>
</evidence>
<reference evidence="3" key="3">
    <citation type="submission" date="2018-07" db="EMBL/GenBank/DDBJ databases">
        <title>WGS assembly of Glycine max.</title>
        <authorList>
            <person name="Schmutz J."/>
            <person name="Cannon S."/>
            <person name="Schlueter J."/>
            <person name="Ma J."/>
            <person name="Mitros T."/>
            <person name="Nelson W."/>
            <person name="Hyten D."/>
            <person name="Song Q."/>
            <person name="Thelen J."/>
            <person name="Cheng J."/>
            <person name="Xu D."/>
            <person name="Hellsten U."/>
            <person name="May G."/>
            <person name="Yu Y."/>
            <person name="Sakurai T."/>
            <person name="Umezawa T."/>
            <person name="Bhattacharyya M."/>
            <person name="Sandhu D."/>
            <person name="Valliyodan B."/>
            <person name="Lindquist E."/>
            <person name="Peto M."/>
            <person name="Grant D."/>
            <person name="Shu S."/>
            <person name="Goodstein D."/>
            <person name="Barry K."/>
            <person name="Futrell-Griggs M."/>
            <person name="Abernathy B."/>
            <person name="Du J."/>
            <person name="Tian Z."/>
            <person name="Zhu L."/>
            <person name="Gill N."/>
            <person name="Joshi T."/>
            <person name="Libault M."/>
            <person name="Sethuraman A."/>
            <person name="Zhang X."/>
            <person name="Shinozaki K."/>
            <person name="Nguyen H."/>
            <person name="Wing R."/>
            <person name="Cregan P."/>
            <person name="Specht J."/>
            <person name="Grimwood J."/>
            <person name="Rokhsar D."/>
            <person name="Stacey G."/>
            <person name="Shoemaker R."/>
            <person name="Jackson S."/>
        </authorList>
    </citation>
    <scope>NUCLEOTIDE SEQUENCE</scope>
    <source>
        <tissue evidence="3">Callus</tissue>
    </source>
</reference>
<evidence type="ECO:0000256" key="2">
    <source>
        <dbReference type="SAM" id="SignalP"/>
    </source>
</evidence>